<dbReference type="InterPro" id="IPR036249">
    <property type="entry name" value="Thioredoxin-like_sf"/>
</dbReference>
<evidence type="ECO:0000259" key="1">
    <source>
        <dbReference type="Pfam" id="PF00578"/>
    </source>
</evidence>
<dbReference type="InterPro" id="IPR000866">
    <property type="entry name" value="AhpC/TSA"/>
</dbReference>
<dbReference type="Proteomes" id="UP000019140">
    <property type="component" value="Unassembled WGS sequence"/>
</dbReference>
<dbReference type="HOGENOM" id="CLU_2732503_0_0_7"/>
<evidence type="ECO:0000313" key="3">
    <source>
        <dbReference type="Proteomes" id="UP000019140"/>
    </source>
</evidence>
<sequence>MKTNQSFADKNGFQFPLLCDTDRVLGKAYGAGDSGSARRISYIIDEAGVITHAFSSVNSGSHAAEVLGMVS</sequence>
<dbReference type="EMBL" id="AZHX01001164">
    <property type="protein sequence ID" value="ETX04662.1"/>
    <property type="molecule type" value="Genomic_DNA"/>
</dbReference>
<dbReference type="GO" id="GO:0016209">
    <property type="term" value="F:antioxidant activity"/>
    <property type="evidence" value="ECO:0007669"/>
    <property type="project" value="InterPro"/>
</dbReference>
<reference evidence="2 3" key="1">
    <citation type="journal article" date="2014" name="Nature">
        <title>An environmental bacterial taxon with a large and distinct metabolic repertoire.</title>
        <authorList>
            <person name="Wilson M.C."/>
            <person name="Mori T."/>
            <person name="Ruckert C."/>
            <person name="Uria A.R."/>
            <person name="Helf M.J."/>
            <person name="Takada K."/>
            <person name="Gernert C."/>
            <person name="Steffens U.A."/>
            <person name="Heycke N."/>
            <person name="Schmitt S."/>
            <person name="Rinke C."/>
            <person name="Helfrich E.J."/>
            <person name="Brachmann A.O."/>
            <person name="Gurgui C."/>
            <person name="Wakimoto T."/>
            <person name="Kracht M."/>
            <person name="Crusemann M."/>
            <person name="Hentschel U."/>
            <person name="Abe I."/>
            <person name="Matsunaga S."/>
            <person name="Kalinowski J."/>
            <person name="Takeyama H."/>
            <person name="Piel J."/>
        </authorList>
    </citation>
    <scope>NUCLEOTIDE SEQUENCE [LARGE SCALE GENOMIC DNA]</scope>
    <source>
        <strain evidence="3">TSY2</strain>
    </source>
</reference>
<feature type="domain" description="Alkyl hydroperoxide reductase subunit C/ Thiol specific antioxidant" evidence="1">
    <location>
        <begin position="3"/>
        <end position="52"/>
    </location>
</feature>
<name>W4M4U4_9BACT</name>
<accession>W4M4U4</accession>
<dbReference type="Gene3D" id="3.40.30.10">
    <property type="entry name" value="Glutaredoxin"/>
    <property type="match status" value="1"/>
</dbReference>
<organism evidence="2 3">
    <name type="scientific">Candidatus Entotheonella gemina</name>
    <dbReference type="NCBI Taxonomy" id="1429439"/>
    <lineage>
        <taxon>Bacteria</taxon>
        <taxon>Pseudomonadati</taxon>
        <taxon>Nitrospinota/Tectimicrobiota group</taxon>
        <taxon>Candidatus Tectimicrobiota</taxon>
        <taxon>Candidatus Entotheonellia</taxon>
        <taxon>Candidatus Entotheonellales</taxon>
        <taxon>Candidatus Entotheonellaceae</taxon>
        <taxon>Candidatus Entotheonella</taxon>
    </lineage>
</organism>
<dbReference type="AlphaFoldDB" id="W4M4U4"/>
<evidence type="ECO:0000313" key="2">
    <source>
        <dbReference type="EMBL" id="ETX04662.1"/>
    </source>
</evidence>
<comment type="caution">
    <text evidence="2">The sequence shown here is derived from an EMBL/GenBank/DDBJ whole genome shotgun (WGS) entry which is preliminary data.</text>
</comment>
<protein>
    <recommendedName>
        <fullName evidence="1">Alkyl hydroperoxide reductase subunit C/ Thiol specific antioxidant domain-containing protein</fullName>
    </recommendedName>
</protein>
<proteinExistence type="predicted"/>
<dbReference type="SUPFAM" id="SSF52833">
    <property type="entry name" value="Thioredoxin-like"/>
    <property type="match status" value="1"/>
</dbReference>
<gene>
    <name evidence="2" type="ORF">ETSY2_27545</name>
</gene>
<keyword evidence="3" id="KW-1185">Reference proteome</keyword>
<dbReference type="Pfam" id="PF00578">
    <property type="entry name" value="AhpC-TSA"/>
    <property type="match status" value="1"/>
</dbReference>
<dbReference type="GO" id="GO:0016491">
    <property type="term" value="F:oxidoreductase activity"/>
    <property type="evidence" value="ECO:0007669"/>
    <property type="project" value="InterPro"/>
</dbReference>